<dbReference type="EMBL" id="PPFX01000011">
    <property type="protein sequence ID" value="PNU20578.1"/>
    <property type="molecule type" value="Genomic_DNA"/>
</dbReference>
<evidence type="ECO:0000313" key="1">
    <source>
        <dbReference type="EMBL" id="PNU20578.1"/>
    </source>
</evidence>
<gene>
    <name evidence="1" type="ORF">C2E25_06795</name>
</gene>
<dbReference type="OrthoDB" id="5974215at2"/>
<name>A0A2K2HB80_9BACT</name>
<dbReference type="RefSeq" id="WP_103115009.1">
    <property type="nucleotide sequence ID" value="NZ_PPFX01000011.1"/>
</dbReference>
<accession>A0A2K2HB80</accession>
<protein>
    <submittedName>
        <fullName evidence="1">Uncharacterized protein</fullName>
    </submittedName>
</protein>
<dbReference type="Proteomes" id="UP000236340">
    <property type="component" value="Unassembled WGS sequence"/>
</dbReference>
<reference evidence="1 2" key="1">
    <citation type="journal article" date="2018" name="Genome Announc.">
        <title>Genome Sequence of Geothermobacter sp. HR-1 Iron Reducer from the Loihi Seamount.</title>
        <authorList>
            <person name="Smith H."/>
            <person name="Abuyen K."/>
            <person name="Tremblay J."/>
            <person name="Savalia P."/>
            <person name="Perez-Rodriguez I."/>
            <person name="Emerson D."/>
            <person name="Tully B."/>
            <person name="Amend J."/>
        </authorList>
    </citation>
    <scope>NUCLEOTIDE SEQUENCE [LARGE SCALE GENOMIC DNA]</scope>
    <source>
        <strain evidence="1 2">HR-1</strain>
    </source>
</reference>
<sequence length="201" mass="22710">METETIPAYCPHCCKTVIIHRHPGRRGLRSLFAFRSGDAGNNIWHCSNCRRPVASPPTTEAGPEEQNNVPCLTESNRRTCPHCRTSIGRTLEFCPNCQQHLTPMPPLRAADCHICRGRLYFQSQHEGAETICDHCRNPVVLPRTRGRQTTAPAVIRLPSDPRRPGIRTILCGQCRTRMTYPDRLTGRKVNCTACRQPFELP</sequence>
<proteinExistence type="predicted"/>
<evidence type="ECO:0000313" key="2">
    <source>
        <dbReference type="Proteomes" id="UP000236340"/>
    </source>
</evidence>
<comment type="caution">
    <text evidence="1">The sequence shown here is derived from an EMBL/GenBank/DDBJ whole genome shotgun (WGS) entry which is preliminary data.</text>
</comment>
<organism evidence="1 2">
    <name type="scientific">Geothermobacter hydrogeniphilus</name>
    <dbReference type="NCBI Taxonomy" id="1969733"/>
    <lineage>
        <taxon>Bacteria</taxon>
        <taxon>Pseudomonadati</taxon>
        <taxon>Thermodesulfobacteriota</taxon>
        <taxon>Desulfuromonadia</taxon>
        <taxon>Desulfuromonadales</taxon>
        <taxon>Geothermobacteraceae</taxon>
        <taxon>Geothermobacter</taxon>
    </lineage>
</organism>
<dbReference type="AlphaFoldDB" id="A0A2K2HB80"/>